<feature type="transmembrane region" description="Helical" evidence="8">
    <location>
        <begin position="222"/>
        <end position="244"/>
    </location>
</feature>
<feature type="transmembrane region" description="Helical" evidence="8">
    <location>
        <begin position="37"/>
        <end position="60"/>
    </location>
</feature>
<sequence>MKEFIAKAIAWVLSLKLVRSALLYVERRGPMLADSVTYRALFSVFAGVLLGFSIATIWLAGNPVAWQALIDAVNNFVPGLVGPDGIIETDEIDAPAGLTVAGTISLIALVAAAIGAIATMRLAIRSIADFAQQDGFFLWVMLRNLLLAIGIGLALAASAAITFIGTAGLDLVAGWLGITESSALMEFGSRALTLIVVFAMDAAIIAVLFLTLSGVKPSARSLWSGALLGAVGLTVLQQLSSLFVGGASSNPLLASFASLIALLLWFNLSAQVILIACAYIVTGIEEERDRVRAKFGASTFAQRRVRRAENEVRFAAKELRIAREAEAAEREGDEGKQDTPEAKSGS</sequence>
<gene>
    <name evidence="9" type="ORF">WDU96_06550</name>
</gene>
<proteinExistence type="predicted"/>
<dbReference type="RefSeq" id="WP_337337705.1">
    <property type="nucleotide sequence ID" value="NZ_JBBDGL010000002.1"/>
</dbReference>
<protein>
    <submittedName>
        <fullName evidence="9">YihY/virulence factor BrkB family protein</fullName>
    </submittedName>
</protein>
<keyword evidence="2" id="KW-1003">Cell membrane</keyword>
<dbReference type="EMBL" id="JBBDGL010000002">
    <property type="protein sequence ID" value="MEJ1155257.1"/>
    <property type="molecule type" value="Genomic_DNA"/>
</dbReference>
<keyword evidence="3 8" id="KW-0812">Transmembrane</keyword>
<feature type="transmembrane region" description="Helical" evidence="8">
    <location>
        <begin position="104"/>
        <end position="124"/>
    </location>
</feature>
<evidence type="ECO:0000256" key="8">
    <source>
        <dbReference type="SAM" id="Phobius"/>
    </source>
</evidence>
<accession>A0ABU8LSM8</accession>
<reference evidence="9 10" key="1">
    <citation type="submission" date="2024-02" db="EMBL/GenBank/DDBJ databases">
        <authorList>
            <person name="Saticioglu I.B."/>
        </authorList>
    </citation>
    <scope>NUCLEOTIDE SEQUENCE [LARGE SCALE GENOMIC DNA]</scope>
    <source>
        <strain evidence="9 10">Mu-86</strain>
    </source>
</reference>
<evidence type="ECO:0000256" key="1">
    <source>
        <dbReference type="ARBA" id="ARBA00004651"/>
    </source>
</evidence>
<feature type="transmembrane region" description="Helical" evidence="8">
    <location>
        <begin position="187"/>
        <end position="210"/>
    </location>
</feature>
<dbReference type="Proteomes" id="UP001368654">
    <property type="component" value="Unassembled WGS sequence"/>
</dbReference>
<evidence type="ECO:0000256" key="6">
    <source>
        <dbReference type="SAM" id="Coils"/>
    </source>
</evidence>
<feature type="transmembrane region" description="Helical" evidence="8">
    <location>
        <begin position="256"/>
        <end position="282"/>
    </location>
</feature>
<organism evidence="9 10">
    <name type="scientific">Microbacterium marmarense</name>
    <dbReference type="NCBI Taxonomy" id="3122051"/>
    <lineage>
        <taxon>Bacteria</taxon>
        <taxon>Bacillati</taxon>
        <taxon>Actinomycetota</taxon>
        <taxon>Actinomycetes</taxon>
        <taxon>Micrococcales</taxon>
        <taxon>Microbacteriaceae</taxon>
        <taxon>Microbacterium</taxon>
    </lineage>
</organism>
<feature type="coiled-coil region" evidence="6">
    <location>
        <begin position="298"/>
        <end position="325"/>
    </location>
</feature>
<evidence type="ECO:0000256" key="7">
    <source>
        <dbReference type="SAM" id="MobiDB-lite"/>
    </source>
</evidence>
<name>A0ABU8LSM8_9MICO</name>
<evidence type="ECO:0000313" key="9">
    <source>
        <dbReference type="EMBL" id="MEJ1155257.1"/>
    </source>
</evidence>
<dbReference type="Pfam" id="PF03631">
    <property type="entry name" value="Virul_fac_BrkB"/>
    <property type="match status" value="1"/>
</dbReference>
<keyword evidence="10" id="KW-1185">Reference proteome</keyword>
<evidence type="ECO:0000313" key="10">
    <source>
        <dbReference type="Proteomes" id="UP001368654"/>
    </source>
</evidence>
<keyword evidence="6" id="KW-0175">Coiled coil</keyword>
<evidence type="ECO:0000256" key="3">
    <source>
        <dbReference type="ARBA" id="ARBA00022692"/>
    </source>
</evidence>
<comment type="subcellular location">
    <subcellularLocation>
        <location evidence="1">Cell membrane</location>
        <topology evidence="1">Multi-pass membrane protein</topology>
    </subcellularLocation>
</comment>
<feature type="transmembrane region" description="Helical" evidence="8">
    <location>
        <begin position="145"/>
        <end position="167"/>
    </location>
</feature>
<dbReference type="PANTHER" id="PTHR30213:SF1">
    <property type="entry name" value="INNER MEMBRANE PROTEIN YHJD"/>
    <property type="match status" value="1"/>
</dbReference>
<dbReference type="PANTHER" id="PTHR30213">
    <property type="entry name" value="INNER MEMBRANE PROTEIN YHJD"/>
    <property type="match status" value="1"/>
</dbReference>
<evidence type="ECO:0000256" key="2">
    <source>
        <dbReference type="ARBA" id="ARBA00022475"/>
    </source>
</evidence>
<feature type="region of interest" description="Disordered" evidence="7">
    <location>
        <begin position="325"/>
        <end position="346"/>
    </location>
</feature>
<dbReference type="InterPro" id="IPR017039">
    <property type="entry name" value="Virul_fac_BrkB"/>
</dbReference>
<keyword evidence="4 8" id="KW-1133">Transmembrane helix</keyword>
<evidence type="ECO:0000256" key="4">
    <source>
        <dbReference type="ARBA" id="ARBA00022989"/>
    </source>
</evidence>
<keyword evidence="5 8" id="KW-0472">Membrane</keyword>
<comment type="caution">
    <text evidence="9">The sequence shown here is derived from an EMBL/GenBank/DDBJ whole genome shotgun (WGS) entry which is preliminary data.</text>
</comment>
<evidence type="ECO:0000256" key="5">
    <source>
        <dbReference type="ARBA" id="ARBA00023136"/>
    </source>
</evidence>